<evidence type="ECO:0000256" key="2">
    <source>
        <dbReference type="ARBA" id="ARBA00022737"/>
    </source>
</evidence>
<dbReference type="Proteomes" id="UP001054837">
    <property type="component" value="Unassembled WGS sequence"/>
</dbReference>
<keyword evidence="1 3" id="KW-0853">WD repeat</keyword>
<comment type="caution">
    <text evidence="5">The sequence shown here is derived from an EMBL/GenBank/DDBJ whole genome shotgun (WGS) entry which is preliminary data.</text>
</comment>
<dbReference type="EMBL" id="BPLQ01006410">
    <property type="protein sequence ID" value="GIY22171.1"/>
    <property type="molecule type" value="Genomic_DNA"/>
</dbReference>
<accession>A0AAV4RMM3</accession>
<feature type="repeat" description="WD" evidence="3">
    <location>
        <begin position="291"/>
        <end position="330"/>
    </location>
</feature>
<dbReference type="GO" id="GO:0043130">
    <property type="term" value="F:ubiquitin binding"/>
    <property type="evidence" value="ECO:0007669"/>
    <property type="project" value="TreeGrafter"/>
</dbReference>
<feature type="repeat" description="WD" evidence="3">
    <location>
        <begin position="429"/>
        <end position="458"/>
    </location>
</feature>
<sequence length="658" mass="73813">MKRQSVGTRRSSEESRPQINESKRLKVNHSSEEHSSNLELEAGYGSDSTEEYINVNGQEKNLKIPTSPEESSPYKNYMPNTPLQDSFVNVDYLVAASYVNGGCVDGNENLSLRDDSDKILNGSKEINLEGNTTTLTPNIISNNDNSYFQEKITEMSETLQTSNSDFTSSKQSFIQSPLTSHEEDIGLGHHTPEIIEEYNKPGTSHDENIEFRHNPSEIIEQCNNEEDSLQKSSLCESINKKLTEDPIDNPLNDQKKLKEFDSQSTDEEITVTSDKFDIENITLCQLKVVQLEGHADVVFCVDADEDFILSSSGDTTVKVWNVEEEKEINNFAGHNATVTSVILLNSEESLTLGSKLNCTEISRIAISASYDCHIRLWSVLDGHEILALYTFNSIICMDILKNQLYVVVGTEGGKLEVWDLHLAKLVHFVYAHDSAVASLKVHGCYVYSTSKDGTVKVWLFDEEELQPLYTRRRKEVISGTSDFGPTQWQAVTAYNDVLLLGDNTCRLKTLDWRYGRLRLFVNQPDECGICEAVLVKNNILLTTFFETATDTGGINVWRLPEMTYVGTLTGDLQEICSLALIQSKNKLRIVSGGHQLIVWDFDFSKPPQKTSQDPFFVCEVDKIGSEVNEETVETLSSSKSQIVAEENVGNKKSWCNIS</sequence>
<dbReference type="Gene3D" id="2.130.10.10">
    <property type="entry name" value="YVTN repeat-like/Quinoprotein amine dehydrogenase"/>
    <property type="match status" value="2"/>
</dbReference>
<evidence type="ECO:0000256" key="4">
    <source>
        <dbReference type="SAM" id="MobiDB-lite"/>
    </source>
</evidence>
<dbReference type="GO" id="GO:0043161">
    <property type="term" value="P:proteasome-mediated ubiquitin-dependent protein catabolic process"/>
    <property type="evidence" value="ECO:0007669"/>
    <property type="project" value="TreeGrafter"/>
</dbReference>
<dbReference type="InterPro" id="IPR036322">
    <property type="entry name" value="WD40_repeat_dom_sf"/>
</dbReference>
<dbReference type="AlphaFoldDB" id="A0AAV4RMM3"/>
<dbReference type="InterPro" id="IPR015943">
    <property type="entry name" value="WD40/YVTN_repeat-like_dom_sf"/>
</dbReference>
<dbReference type="Pfam" id="PF00400">
    <property type="entry name" value="WD40"/>
    <property type="match status" value="3"/>
</dbReference>
<dbReference type="SMART" id="SM00320">
    <property type="entry name" value="WD40"/>
    <property type="match status" value="5"/>
</dbReference>
<dbReference type="PANTHER" id="PTHR19849:SF1">
    <property type="entry name" value="F-BOX_WD REPEAT-CONTAINING PROTEIN 7"/>
    <property type="match status" value="1"/>
</dbReference>
<dbReference type="SUPFAM" id="SSF50978">
    <property type="entry name" value="WD40 repeat-like"/>
    <property type="match status" value="1"/>
</dbReference>
<dbReference type="PROSITE" id="PS50082">
    <property type="entry name" value="WD_REPEATS_2"/>
    <property type="match status" value="2"/>
</dbReference>
<organism evidence="5 6">
    <name type="scientific">Caerostris darwini</name>
    <dbReference type="NCBI Taxonomy" id="1538125"/>
    <lineage>
        <taxon>Eukaryota</taxon>
        <taxon>Metazoa</taxon>
        <taxon>Ecdysozoa</taxon>
        <taxon>Arthropoda</taxon>
        <taxon>Chelicerata</taxon>
        <taxon>Arachnida</taxon>
        <taxon>Araneae</taxon>
        <taxon>Araneomorphae</taxon>
        <taxon>Entelegynae</taxon>
        <taxon>Araneoidea</taxon>
        <taxon>Araneidae</taxon>
        <taxon>Caerostris</taxon>
    </lineage>
</organism>
<dbReference type="PANTHER" id="PTHR19849">
    <property type="entry name" value="PHOSPHOLIPASE A-2-ACTIVATING PROTEIN"/>
    <property type="match status" value="1"/>
</dbReference>
<feature type="region of interest" description="Disordered" evidence="4">
    <location>
        <begin position="1"/>
        <end position="46"/>
    </location>
</feature>
<dbReference type="GO" id="GO:0010992">
    <property type="term" value="P:ubiquitin recycling"/>
    <property type="evidence" value="ECO:0007669"/>
    <property type="project" value="TreeGrafter"/>
</dbReference>
<evidence type="ECO:0000256" key="1">
    <source>
        <dbReference type="ARBA" id="ARBA00022574"/>
    </source>
</evidence>
<keyword evidence="2" id="KW-0677">Repeat</keyword>
<name>A0AAV4RMM3_9ARAC</name>
<dbReference type="InterPro" id="IPR019775">
    <property type="entry name" value="WD40_repeat_CS"/>
</dbReference>
<feature type="compositionally biased region" description="Basic and acidic residues" evidence="4">
    <location>
        <begin position="10"/>
        <end position="36"/>
    </location>
</feature>
<proteinExistence type="predicted"/>
<dbReference type="InterPro" id="IPR001680">
    <property type="entry name" value="WD40_rpt"/>
</dbReference>
<protein>
    <submittedName>
        <fullName evidence="5">WD_REPEATS_REGION domain-containing protein</fullName>
    </submittedName>
</protein>
<keyword evidence="6" id="KW-1185">Reference proteome</keyword>
<gene>
    <name evidence="5" type="primary">AVEN_194483_1</name>
    <name evidence="5" type="ORF">CDAR_562221</name>
</gene>
<dbReference type="GO" id="GO:0005634">
    <property type="term" value="C:nucleus"/>
    <property type="evidence" value="ECO:0007669"/>
    <property type="project" value="TreeGrafter"/>
</dbReference>
<dbReference type="PROSITE" id="PS50294">
    <property type="entry name" value="WD_REPEATS_REGION"/>
    <property type="match status" value="1"/>
</dbReference>
<evidence type="ECO:0000313" key="6">
    <source>
        <dbReference type="Proteomes" id="UP001054837"/>
    </source>
</evidence>
<dbReference type="GO" id="GO:0005737">
    <property type="term" value="C:cytoplasm"/>
    <property type="evidence" value="ECO:0007669"/>
    <property type="project" value="TreeGrafter"/>
</dbReference>
<reference evidence="5 6" key="1">
    <citation type="submission" date="2021-06" db="EMBL/GenBank/DDBJ databases">
        <title>Caerostris darwini draft genome.</title>
        <authorList>
            <person name="Kono N."/>
            <person name="Arakawa K."/>
        </authorList>
    </citation>
    <scope>NUCLEOTIDE SEQUENCE [LARGE SCALE GENOMIC DNA]</scope>
</reference>
<evidence type="ECO:0000256" key="3">
    <source>
        <dbReference type="PROSITE-ProRule" id="PRU00221"/>
    </source>
</evidence>
<evidence type="ECO:0000313" key="5">
    <source>
        <dbReference type="EMBL" id="GIY22171.1"/>
    </source>
</evidence>
<dbReference type="PROSITE" id="PS00678">
    <property type="entry name" value="WD_REPEATS_1"/>
    <property type="match status" value="1"/>
</dbReference>